<reference evidence="10" key="2">
    <citation type="submission" date="2020-12" db="EMBL/GenBank/DDBJ databases">
        <authorList>
            <person name="Kanost M."/>
        </authorList>
    </citation>
    <scope>NUCLEOTIDE SEQUENCE</scope>
</reference>
<dbReference type="Pfam" id="PF02949">
    <property type="entry name" value="7tm_6"/>
    <property type="match status" value="1"/>
</dbReference>
<dbReference type="EMBL" id="JH668449">
    <property type="protein sequence ID" value="KAG6453727.1"/>
    <property type="molecule type" value="Genomic_DNA"/>
</dbReference>
<sequence>MDSDSRFIFRISGEVSEIFGVLLLMHIMSSSVIICFFGFLAIVYGSPADKVSYLLTVFSAVLMIFVLALAGQILYDASSRVAEAAYESLWFESDINVRRAMLFIIIRYRLFHVQKRGLDD</sequence>
<evidence type="ECO:0000256" key="5">
    <source>
        <dbReference type="ARBA" id="ARBA00022989"/>
    </source>
</evidence>
<feature type="transmembrane region" description="Helical" evidence="9">
    <location>
        <begin position="51"/>
        <end position="70"/>
    </location>
</feature>
<accession>A0A922CPJ8</accession>
<organism evidence="10 11">
    <name type="scientific">Manduca sexta</name>
    <name type="common">Tobacco hawkmoth</name>
    <name type="synonym">Tobacco hornworm</name>
    <dbReference type="NCBI Taxonomy" id="7130"/>
    <lineage>
        <taxon>Eukaryota</taxon>
        <taxon>Metazoa</taxon>
        <taxon>Ecdysozoa</taxon>
        <taxon>Arthropoda</taxon>
        <taxon>Hexapoda</taxon>
        <taxon>Insecta</taxon>
        <taxon>Pterygota</taxon>
        <taxon>Neoptera</taxon>
        <taxon>Endopterygota</taxon>
        <taxon>Lepidoptera</taxon>
        <taxon>Glossata</taxon>
        <taxon>Ditrysia</taxon>
        <taxon>Bombycoidea</taxon>
        <taxon>Sphingidae</taxon>
        <taxon>Sphinginae</taxon>
        <taxon>Sphingini</taxon>
        <taxon>Manduca</taxon>
    </lineage>
</organism>
<evidence type="ECO:0000256" key="2">
    <source>
        <dbReference type="ARBA" id="ARBA00022606"/>
    </source>
</evidence>
<keyword evidence="3 9" id="KW-0812">Transmembrane</keyword>
<keyword evidence="8" id="KW-0807">Transducer</keyword>
<evidence type="ECO:0000313" key="11">
    <source>
        <dbReference type="Proteomes" id="UP000791440"/>
    </source>
</evidence>
<proteinExistence type="predicted"/>
<dbReference type="PANTHER" id="PTHR21137:SF44">
    <property type="entry name" value="ODORANT RECEPTOR 13A-RELATED"/>
    <property type="match status" value="1"/>
</dbReference>
<evidence type="ECO:0000256" key="8">
    <source>
        <dbReference type="ARBA" id="ARBA00023224"/>
    </source>
</evidence>
<evidence type="ECO:0000256" key="7">
    <source>
        <dbReference type="ARBA" id="ARBA00023170"/>
    </source>
</evidence>
<name>A0A922CPJ8_MANSE</name>
<keyword evidence="4" id="KW-0552">Olfaction</keyword>
<dbReference type="GO" id="GO:0005549">
    <property type="term" value="F:odorant binding"/>
    <property type="evidence" value="ECO:0007669"/>
    <property type="project" value="InterPro"/>
</dbReference>
<evidence type="ECO:0000256" key="9">
    <source>
        <dbReference type="SAM" id="Phobius"/>
    </source>
</evidence>
<protein>
    <submittedName>
        <fullName evidence="10">Uncharacterized protein</fullName>
    </submittedName>
</protein>
<evidence type="ECO:0000256" key="1">
    <source>
        <dbReference type="ARBA" id="ARBA00004141"/>
    </source>
</evidence>
<dbReference type="Proteomes" id="UP000791440">
    <property type="component" value="Unassembled WGS sequence"/>
</dbReference>
<dbReference type="GO" id="GO:0004984">
    <property type="term" value="F:olfactory receptor activity"/>
    <property type="evidence" value="ECO:0007669"/>
    <property type="project" value="InterPro"/>
</dbReference>
<dbReference type="GO" id="GO:0005886">
    <property type="term" value="C:plasma membrane"/>
    <property type="evidence" value="ECO:0007669"/>
    <property type="project" value="TreeGrafter"/>
</dbReference>
<evidence type="ECO:0000256" key="6">
    <source>
        <dbReference type="ARBA" id="ARBA00023136"/>
    </source>
</evidence>
<reference evidence="10" key="1">
    <citation type="journal article" date="2016" name="Insect Biochem. Mol. Biol.">
        <title>Multifaceted biological insights from a draft genome sequence of the tobacco hornworm moth, Manduca sexta.</title>
        <authorList>
            <person name="Kanost M.R."/>
            <person name="Arrese E.L."/>
            <person name="Cao X."/>
            <person name="Chen Y.R."/>
            <person name="Chellapilla S."/>
            <person name="Goldsmith M.R."/>
            <person name="Grosse-Wilde E."/>
            <person name="Heckel D.G."/>
            <person name="Herndon N."/>
            <person name="Jiang H."/>
            <person name="Papanicolaou A."/>
            <person name="Qu J."/>
            <person name="Soulages J.L."/>
            <person name="Vogel H."/>
            <person name="Walters J."/>
            <person name="Waterhouse R.M."/>
            <person name="Ahn S.J."/>
            <person name="Almeida F.C."/>
            <person name="An C."/>
            <person name="Aqrawi P."/>
            <person name="Bretschneider A."/>
            <person name="Bryant W.B."/>
            <person name="Bucks S."/>
            <person name="Chao H."/>
            <person name="Chevignon G."/>
            <person name="Christen J.M."/>
            <person name="Clarke D.F."/>
            <person name="Dittmer N.T."/>
            <person name="Ferguson L.C.F."/>
            <person name="Garavelou S."/>
            <person name="Gordon K.H.J."/>
            <person name="Gunaratna R.T."/>
            <person name="Han Y."/>
            <person name="Hauser F."/>
            <person name="He Y."/>
            <person name="Heidel-Fischer H."/>
            <person name="Hirsh A."/>
            <person name="Hu Y."/>
            <person name="Jiang H."/>
            <person name="Kalra D."/>
            <person name="Klinner C."/>
            <person name="Konig C."/>
            <person name="Kovar C."/>
            <person name="Kroll A.R."/>
            <person name="Kuwar S.S."/>
            <person name="Lee S.L."/>
            <person name="Lehman R."/>
            <person name="Li K."/>
            <person name="Li Z."/>
            <person name="Liang H."/>
            <person name="Lovelace S."/>
            <person name="Lu Z."/>
            <person name="Mansfield J.H."/>
            <person name="McCulloch K.J."/>
            <person name="Mathew T."/>
            <person name="Morton B."/>
            <person name="Muzny D.M."/>
            <person name="Neunemann D."/>
            <person name="Ongeri F."/>
            <person name="Pauchet Y."/>
            <person name="Pu L.L."/>
            <person name="Pyrousis I."/>
            <person name="Rao X.J."/>
            <person name="Redding A."/>
            <person name="Roesel C."/>
            <person name="Sanchez-Gracia A."/>
            <person name="Schaack S."/>
            <person name="Shukla A."/>
            <person name="Tetreau G."/>
            <person name="Wang Y."/>
            <person name="Xiong G.H."/>
            <person name="Traut W."/>
            <person name="Walsh T.K."/>
            <person name="Worley K.C."/>
            <person name="Wu D."/>
            <person name="Wu W."/>
            <person name="Wu Y.Q."/>
            <person name="Zhang X."/>
            <person name="Zou Z."/>
            <person name="Zucker H."/>
            <person name="Briscoe A.D."/>
            <person name="Burmester T."/>
            <person name="Clem R.J."/>
            <person name="Feyereisen R."/>
            <person name="Grimmelikhuijzen C.J.P."/>
            <person name="Hamodrakas S.J."/>
            <person name="Hansson B.S."/>
            <person name="Huguet E."/>
            <person name="Jermiin L.S."/>
            <person name="Lan Q."/>
            <person name="Lehman H.K."/>
            <person name="Lorenzen M."/>
            <person name="Merzendorfer H."/>
            <person name="Michalopoulos I."/>
            <person name="Morton D.B."/>
            <person name="Muthukrishnan S."/>
            <person name="Oakeshott J.G."/>
            <person name="Palmer W."/>
            <person name="Park Y."/>
            <person name="Passarelli A.L."/>
            <person name="Rozas J."/>
            <person name="Schwartz L.M."/>
            <person name="Smith W."/>
            <person name="Southgate A."/>
            <person name="Vilcinskas A."/>
            <person name="Vogt R."/>
            <person name="Wang P."/>
            <person name="Werren J."/>
            <person name="Yu X.Q."/>
            <person name="Zhou J.J."/>
            <person name="Brown S.J."/>
            <person name="Scherer S.E."/>
            <person name="Richards S."/>
            <person name="Blissard G.W."/>
        </authorList>
    </citation>
    <scope>NUCLEOTIDE SEQUENCE</scope>
</reference>
<evidence type="ECO:0000313" key="10">
    <source>
        <dbReference type="EMBL" id="KAG6453727.1"/>
    </source>
</evidence>
<feature type="transmembrane region" description="Helical" evidence="9">
    <location>
        <begin position="21"/>
        <end position="45"/>
    </location>
</feature>
<keyword evidence="11" id="KW-1185">Reference proteome</keyword>
<dbReference type="InterPro" id="IPR004117">
    <property type="entry name" value="7tm6_olfct_rcpt"/>
</dbReference>
<keyword evidence="5 9" id="KW-1133">Transmembrane helix</keyword>
<comment type="caution">
    <text evidence="10">The sequence shown here is derived from an EMBL/GenBank/DDBJ whole genome shotgun (WGS) entry which is preliminary data.</text>
</comment>
<dbReference type="AlphaFoldDB" id="A0A922CPJ8"/>
<dbReference type="PANTHER" id="PTHR21137">
    <property type="entry name" value="ODORANT RECEPTOR"/>
    <property type="match status" value="1"/>
</dbReference>
<dbReference type="GO" id="GO:0007165">
    <property type="term" value="P:signal transduction"/>
    <property type="evidence" value="ECO:0007669"/>
    <property type="project" value="UniProtKB-KW"/>
</dbReference>
<evidence type="ECO:0000256" key="4">
    <source>
        <dbReference type="ARBA" id="ARBA00022725"/>
    </source>
</evidence>
<evidence type="ECO:0000256" key="3">
    <source>
        <dbReference type="ARBA" id="ARBA00022692"/>
    </source>
</evidence>
<gene>
    <name evidence="10" type="ORF">O3G_MSEX008293</name>
</gene>
<keyword evidence="6 9" id="KW-0472">Membrane</keyword>
<comment type="subcellular location">
    <subcellularLocation>
        <location evidence="1">Membrane</location>
        <topology evidence="1">Multi-pass membrane protein</topology>
    </subcellularLocation>
</comment>
<keyword evidence="7" id="KW-0675">Receptor</keyword>
<keyword evidence="2" id="KW-0716">Sensory transduction</keyword>